<dbReference type="PANTHER" id="PTHR17224:SF1">
    <property type="entry name" value="PEPTIDYL-TRNA HYDROLASE"/>
    <property type="match status" value="1"/>
</dbReference>
<dbReference type="GO" id="GO:0005737">
    <property type="term" value="C:cytoplasm"/>
    <property type="evidence" value="ECO:0007669"/>
    <property type="project" value="UniProtKB-SubCell"/>
</dbReference>
<evidence type="ECO:0000256" key="6">
    <source>
        <dbReference type="ARBA" id="ARBA00050038"/>
    </source>
</evidence>
<comment type="subcellular location">
    <subcellularLocation>
        <location evidence="7">Cytoplasm</location>
    </subcellularLocation>
</comment>
<dbReference type="GO" id="GO:0000049">
    <property type="term" value="F:tRNA binding"/>
    <property type="evidence" value="ECO:0007669"/>
    <property type="project" value="UniProtKB-UniRule"/>
</dbReference>
<dbReference type="PANTHER" id="PTHR17224">
    <property type="entry name" value="PEPTIDYL-TRNA HYDROLASE"/>
    <property type="match status" value="1"/>
</dbReference>
<dbReference type="NCBIfam" id="TIGR00447">
    <property type="entry name" value="pth"/>
    <property type="match status" value="1"/>
</dbReference>
<keyword evidence="7" id="KW-0963">Cytoplasm</keyword>
<proteinExistence type="inferred from homology"/>
<feature type="active site" description="Proton acceptor" evidence="7">
    <location>
        <position position="19"/>
    </location>
</feature>
<organism evidence="10 11">
    <name type="scientific">Candidatus Nitrospira kreftii</name>
    <dbReference type="NCBI Taxonomy" id="2652173"/>
    <lineage>
        <taxon>Bacteria</taxon>
        <taxon>Pseudomonadati</taxon>
        <taxon>Nitrospirota</taxon>
        <taxon>Nitrospiria</taxon>
        <taxon>Nitrospirales</taxon>
        <taxon>Nitrospiraceae</taxon>
        <taxon>Nitrospira</taxon>
    </lineage>
</organism>
<accession>A0A7S8IZW6</accession>
<dbReference type="PROSITE" id="PS01196">
    <property type="entry name" value="PEPT_TRNA_HYDROL_2"/>
    <property type="match status" value="1"/>
</dbReference>
<sequence>MHLLVGLGNPGKLYAQTRHNIGMWAIERAAARWSIRLSPCGKALRGSGRLGRELVELAGLLDWMNVTGPPLKGLLREFSLAASELIVIHDDLDMEPGRLRIKLAGGDGGHNGIKSIIEALRTPQFVRLKIGVGRPMPGQDSADYVLERVTKDEMTVFDPCLERAVDALECLIHRGPEAAMNQFNVREKAVGEGEDTK</sequence>
<dbReference type="InterPro" id="IPR036416">
    <property type="entry name" value="Pept_tRNA_hydro_sf"/>
</dbReference>
<feature type="binding site" evidence="7">
    <location>
        <position position="65"/>
    </location>
    <ligand>
        <name>tRNA</name>
        <dbReference type="ChEBI" id="CHEBI:17843"/>
    </ligand>
</feature>
<dbReference type="AlphaFoldDB" id="A0A7S8IZW6"/>
<keyword evidence="4 7" id="KW-0694">RNA-binding</keyword>
<dbReference type="KEGG" id="nkf:Nkreftii_003371"/>
<dbReference type="InterPro" id="IPR001328">
    <property type="entry name" value="Pept_tRNA_hydro"/>
</dbReference>
<dbReference type="SUPFAM" id="SSF53178">
    <property type="entry name" value="Peptidyl-tRNA hydrolase-like"/>
    <property type="match status" value="1"/>
</dbReference>
<comment type="catalytic activity">
    <reaction evidence="7 8">
        <text>an N-acyl-L-alpha-aminoacyl-tRNA + H2O = an N-acyl-L-amino acid + a tRNA + H(+)</text>
        <dbReference type="Rhea" id="RHEA:54448"/>
        <dbReference type="Rhea" id="RHEA-COMP:10123"/>
        <dbReference type="Rhea" id="RHEA-COMP:13883"/>
        <dbReference type="ChEBI" id="CHEBI:15377"/>
        <dbReference type="ChEBI" id="CHEBI:15378"/>
        <dbReference type="ChEBI" id="CHEBI:59874"/>
        <dbReference type="ChEBI" id="CHEBI:78442"/>
        <dbReference type="ChEBI" id="CHEBI:138191"/>
        <dbReference type="EC" id="3.1.1.29"/>
    </reaction>
</comment>
<dbReference type="EC" id="3.1.1.29" evidence="1 7"/>
<comment type="subunit">
    <text evidence="7">Monomer.</text>
</comment>
<feature type="binding site" evidence="7">
    <location>
        <position position="111"/>
    </location>
    <ligand>
        <name>tRNA</name>
        <dbReference type="ChEBI" id="CHEBI:17843"/>
    </ligand>
</feature>
<feature type="site" description="Stabilizes the basic form of H active site to accept a proton" evidence="7">
    <location>
        <position position="90"/>
    </location>
</feature>
<comment type="similarity">
    <text evidence="5 7 9">Belongs to the PTH family.</text>
</comment>
<dbReference type="GO" id="GO:0004045">
    <property type="term" value="F:peptidyl-tRNA hydrolase activity"/>
    <property type="evidence" value="ECO:0007669"/>
    <property type="project" value="UniProtKB-UniRule"/>
</dbReference>
<dbReference type="GO" id="GO:0072344">
    <property type="term" value="P:rescue of stalled ribosome"/>
    <property type="evidence" value="ECO:0007669"/>
    <property type="project" value="UniProtKB-UniRule"/>
</dbReference>
<keyword evidence="3 7" id="KW-0378">Hydrolase</keyword>
<dbReference type="HAMAP" id="MF_00083">
    <property type="entry name" value="Pept_tRNA_hydro_bact"/>
    <property type="match status" value="1"/>
</dbReference>
<evidence type="ECO:0000256" key="2">
    <source>
        <dbReference type="ARBA" id="ARBA00022555"/>
    </source>
</evidence>
<evidence type="ECO:0000313" key="11">
    <source>
        <dbReference type="Proteomes" id="UP000593737"/>
    </source>
</evidence>
<evidence type="ECO:0000313" key="10">
    <source>
        <dbReference type="EMBL" id="QPD05597.1"/>
    </source>
</evidence>
<protein>
    <recommendedName>
        <fullName evidence="6 7">Peptidyl-tRNA hydrolase</fullName>
        <shortName evidence="7">Pth</shortName>
        <ecNumber evidence="1 7">3.1.1.29</ecNumber>
    </recommendedName>
</protein>
<evidence type="ECO:0000256" key="7">
    <source>
        <dbReference type="HAMAP-Rule" id="MF_00083"/>
    </source>
</evidence>
<comment type="function">
    <text evidence="7">Hydrolyzes ribosome-free peptidyl-tRNAs (with 1 or more amino acids incorporated), which drop off the ribosome during protein synthesis, or as a result of ribosome stalling.</text>
</comment>
<gene>
    <name evidence="7" type="primary">pth</name>
    <name evidence="10" type="ORF">Nkreftii_003371</name>
</gene>
<evidence type="ECO:0000256" key="8">
    <source>
        <dbReference type="RuleBase" id="RU000673"/>
    </source>
</evidence>
<dbReference type="InterPro" id="IPR018171">
    <property type="entry name" value="Pept_tRNA_hydro_CS"/>
</dbReference>
<feature type="site" description="Discriminates between blocked and unblocked aminoacyl-tRNA" evidence="7">
    <location>
        <position position="9"/>
    </location>
</feature>
<evidence type="ECO:0000256" key="5">
    <source>
        <dbReference type="ARBA" id="ARBA00038063"/>
    </source>
</evidence>
<dbReference type="PROSITE" id="PS01195">
    <property type="entry name" value="PEPT_TRNA_HYDROL_1"/>
    <property type="match status" value="1"/>
</dbReference>
<name>A0A7S8IZW6_9BACT</name>
<evidence type="ECO:0000256" key="9">
    <source>
        <dbReference type="RuleBase" id="RU004320"/>
    </source>
</evidence>
<comment type="caution">
    <text evidence="7">Lacks conserved residue(s) required for the propagation of feature annotation.</text>
</comment>
<dbReference type="Pfam" id="PF01195">
    <property type="entry name" value="Pept_tRNA_hydro"/>
    <property type="match status" value="1"/>
</dbReference>
<evidence type="ECO:0000256" key="4">
    <source>
        <dbReference type="ARBA" id="ARBA00022884"/>
    </source>
</evidence>
<keyword evidence="2 7" id="KW-0820">tRNA-binding</keyword>
<reference evidence="10 11" key="1">
    <citation type="journal article" date="2020" name="ISME J.">
        <title>Enrichment and physiological characterization of a novel comammox Nitrospira indicates ammonium inhibition of complete nitrification.</title>
        <authorList>
            <person name="Sakoula D."/>
            <person name="Koch H."/>
            <person name="Frank J."/>
            <person name="Jetten M.S.M."/>
            <person name="van Kessel M.A.H.J."/>
            <person name="Lucker S."/>
        </authorList>
    </citation>
    <scope>NUCLEOTIDE SEQUENCE [LARGE SCALE GENOMIC DNA]</scope>
    <source>
        <strain evidence="10">Comreactor17</strain>
    </source>
</reference>
<dbReference type="GO" id="GO:0006515">
    <property type="term" value="P:protein quality control for misfolded or incompletely synthesized proteins"/>
    <property type="evidence" value="ECO:0007669"/>
    <property type="project" value="UniProtKB-UniRule"/>
</dbReference>
<evidence type="ECO:0000256" key="3">
    <source>
        <dbReference type="ARBA" id="ARBA00022801"/>
    </source>
</evidence>
<dbReference type="EMBL" id="CP047423">
    <property type="protein sequence ID" value="QPD05597.1"/>
    <property type="molecule type" value="Genomic_DNA"/>
</dbReference>
<dbReference type="Gene3D" id="3.40.50.1470">
    <property type="entry name" value="Peptidyl-tRNA hydrolase"/>
    <property type="match status" value="1"/>
</dbReference>
<dbReference type="Proteomes" id="UP000593737">
    <property type="component" value="Chromosome"/>
</dbReference>
<dbReference type="CDD" id="cd00462">
    <property type="entry name" value="PTH"/>
    <property type="match status" value="1"/>
</dbReference>
<comment type="function">
    <text evidence="7">Catalyzes the release of premature peptidyl moieties from peptidyl-tRNA molecules trapped in stalled 50S ribosomal subunits, and thus maintains levels of free tRNAs and 50S ribosomes.</text>
</comment>
<feature type="binding site" evidence="7">
    <location>
        <position position="14"/>
    </location>
    <ligand>
        <name>tRNA</name>
        <dbReference type="ChEBI" id="CHEBI:17843"/>
    </ligand>
</feature>
<evidence type="ECO:0000256" key="1">
    <source>
        <dbReference type="ARBA" id="ARBA00013260"/>
    </source>
</evidence>